<dbReference type="Gene3D" id="1.10.287.130">
    <property type="match status" value="1"/>
</dbReference>
<dbReference type="InterPro" id="IPR036890">
    <property type="entry name" value="HATPase_C_sf"/>
</dbReference>
<dbReference type="GO" id="GO:0005886">
    <property type="term" value="C:plasma membrane"/>
    <property type="evidence" value="ECO:0007669"/>
    <property type="project" value="UniProtKB-SubCell"/>
</dbReference>
<evidence type="ECO:0000256" key="4">
    <source>
        <dbReference type="ARBA" id="ARBA00022475"/>
    </source>
</evidence>
<dbReference type="EMBL" id="JNVM01000006">
    <property type="protein sequence ID" value="KEQ26336.1"/>
    <property type="molecule type" value="Genomic_DNA"/>
</dbReference>
<dbReference type="Pfam" id="PF02518">
    <property type="entry name" value="HATPase_c"/>
    <property type="match status" value="1"/>
</dbReference>
<dbReference type="Proteomes" id="UP000028123">
    <property type="component" value="Unassembled WGS sequence"/>
</dbReference>
<dbReference type="GO" id="GO:0005524">
    <property type="term" value="F:ATP binding"/>
    <property type="evidence" value="ECO:0007669"/>
    <property type="project" value="UniProtKB-KW"/>
</dbReference>
<dbReference type="CDD" id="cd00082">
    <property type="entry name" value="HisKA"/>
    <property type="match status" value="1"/>
</dbReference>
<keyword evidence="10" id="KW-0067">ATP-binding</keyword>
<dbReference type="SMART" id="SM00387">
    <property type="entry name" value="HATPase_c"/>
    <property type="match status" value="1"/>
</dbReference>
<dbReference type="InterPro" id="IPR003594">
    <property type="entry name" value="HATPase_dom"/>
</dbReference>
<evidence type="ECO:0000256" key="3">
    <source>
        <dbReference type="ARBA" id="ARBA00012438"/>
    </source>
</evidence>
<reference evidence="17 18" key="1">
    <citation type="submission" date="2014-06" db="EMBL/GenBank/DDBJ databases">
        <title>Draft genome sequence of Paenibacillus sp. MSt1.</title>
        <authorList>
            <person name="Aw Y.K."/>
            <person name="Ong K.S."/>
            <person name="Gan H.M."/>
            <person name="Lee S.M."/>
        </authorList>
    </citation>
    <scope>NUCLEOTIDE SEQUENCE [LARGE SCALE GENOMIC DNA]</scope>
    <source>
        <strain evidence="17 18">MSt1</strain>
    </source>
</reference>
<feature type="transmembrane region" description="Helical" evidence="14">
    <location>
        <begin position="14"/>
        <end position="41"/>
    </location>
</feature>
<dbReference type="AlphaFoldDB" id="A0A081P6L3"/>
<protein>
    <recommendedName>
        <fullName evidence="3">histidine kinase</fullName>
        <ecNumber evidence="3">2.7.13.3</ecNumber>
    </recommendedName>
</protein>
<dbReference type="PANTHER" id="PTHR45528">
    <property type="entry name" value="SENSOR HISTIDINE KINASE CPXA"/>
    <property type="match status" value="1"/>
</dbReference>
<dbReference type="PROSITE" id="PS50885">
    <property type="entry name" value="HAMP"/>
    <property type="match status" value="1"/>
</dbReference>
<gene>
    <name evidence="17" type="ORF">ET33_31180</name>
</gene>
<dbReference type="InterPro" id="IPR036097">
    <property type="entry name" value="HisK_dim/P_sf"/>
</dbReference>
<evidence type="ECO:0000313" key="17">
    <source>
        <dbReference type="EMBL" id="KEQ26336.1"/>
    </source>
</evidence>
<dbReference type="InterPro" id="IPR050398">
    <property type="entry name" value="HssS/ArlS-like"/>
</dbReference>
<comment type="caution">
    <text evidence="17">The sequence shown here is derived from an EMBL/GenBank/DDBJ whole genome shotgun (WGS) entry which is preliminary data.</text>
</comment>
<name>A0A081P6L3_9BACL</name>
<proteinExistence type="predicted"/>
<keyword evidence="8" id="KW-0547">Nucleotide-binding</keyword>
<evidence type="ECO:0000259" key="16">
    <source>
        <dbReference type="PROSITE" id="PS50885"/>
    </source>
</evidence>
<dbReference type="SUPFAM" id="SSF55874">
    <property type="entry name" value="ATPase domain of HSP90 chaperone/DNA topoisomerase II/histidine kinase"/>
    <property type="match status" value="1"/>
</dbReference>
<accession>A0A081P6L3</accession>
<dbReference type="eggNOG" id="COG0642">
    <property type="taxonomic scope" value="Bacteria"/>
</dbReference>
<dbReference type="GO" id="GO:0000155">
    <property type="term" value="F:phosphorelay sensor kinase activity"/>
    <property type="evidence" value="ECO:0007669"/>
    <property type="project" value="InterPro"/>
</dbReference>
<evidence type="ECO:0000256" key="12">
    <source>
        <dbReference type="ARBA" id="ARBA00023012"/>
    </source>
</evidence>
<organism evidence="17 18">
    <name type="scientific">Paenibacillus tyrfis</name>
    <dbReference type="NCBI Taxonomy" id="1501230"/>
    <lineage>
        <taxon>Bacteria</taxon>
        <taxon>Bacillati</taxon>
        <taxon>Bacillota</taxon>
        <taxon>Bacilli</taxon>
        <taxon>Bacillales</taxon>
        <taxon>Paenibacillaceae</taxon>
        <taxon>Paenibacillus</taxon>
    </lineage>
</organism>
<dbReference type="SMART" id="SM00304">
    <property type="entry name" value="HAMP"/>
    <property type="match status" value="1"/>
</dbReference>
<feature type="domain" description="Histidine kinase" evidence="15">
    <location>
        <begin position="259"/>
        <end position="455"/>
    </location>
</feature>
<keyword evidence="18" id="KW-1185">Reference proteome</keyword>
<feature type="transmembrane region" description="Helical" evidence="14">
    <location>
        <begin position="171"/>
        <end position="191"/>
    </location>
</feature>
<comment type="subcellular location">
    <subcellularLocation>
        <location evidence="2">Cell membrane</location>
        <topology evidence="2">Multi-pass membrane protein</topology>
    </subcellularLocation>
</comment>
<evidence type="ECO:0000256" key="8">
    <source>
        <dbReference type="ARBA" id="ARBA00022741"/>
    </source>
</evidence>
<evidence type="ECO:0000256" key="7">
    <source>
        <dbReference type="ARBA" id="ARBA00022692"/>
    </source>
</evidence>
<keyword evidence="9 17" id="KW-0418">Kinase</keyword>
<dbReference type="InterPro" id="IPR005467">
    <property type="entry name" value="His_kinase_dom"/>
</dbReference>
<keyword evidence="6" id="KW-0808">Transferase</keyword>
<keyword evidence="7 14" id="KW-0812">Transmembrane</keyword>
<evidence type="ECO:0000256" key="13">
    <source>
        <dbReference type="ARBA" id="ARBA00023136"/>
    </source>
</evidence>
<evidence type="ECO:0000259" key="15">
    <source>
        <dbReference type="PROSITE" id="PS50109"/>
    </source>
</evidence>
<keyword evidence="5" id="KW-0597">Phosphoprotein</keyword>
<feature type="domain" description="HAMP" evidence="16">
    <location>
        <begin position="192"/>
        <end position="244"/>
    </location>
</feature>
<evidence type="ECO:0000256" key="10">
    <source>
        <dbReference type="ARBA" id="ARBA00022840"/>
    </source>
</evidence>
<sequence length="455" mass="51971">MKLAAKTKFRNSLLARYVFIILIALCIWPLVFPVGSLIYYMQSQLFYPEEFNIYDSRNLEKAWHQEAKTLDNAAEDAVDAKLRALKEQYPRASMFWVDTSGRLRLKLGVTVEIPQQWTMANSMQFMKSSYGGDPFTVVAFIGEDPKQGFMVVQIPRHMMKSDAIYPSNERFLTVFMLSVFSFFLFTSWLFFARIRKRLLRFQIAMTETDESGIPQPIAVKRVDEIGQLGLAFNHMIDQLNSARRREQEEEALRKQLIANLSHDLRTPLTTIRGHAYSLRKEALTPKGKQSLELIESKVDNVAQLIENLMSYTLLSAGKYPLQTARTDVLRLCRTSVASWYPVFEKEGFAVDVRLPESALYWDVDPQWFTRILDNLFQNIVRHASSGKYVCVRTEERNGTAAVVIADKGPGIHAESDNKGAGIGLTIVALMIKEMSLKQDIVSSRDGTAIYMYPKI</sequence>
<dbReference type="SUPFAM" id="SSF158472">
    <property type="entry name" value="HAMP domain-like"/>
    <property type="match status" value="1"/>
</dbReference>
<dbReference type="SMART" id="SM00388">
    <property type="entry name" value="HisKA"/>
    <property type="match status" value="1"/>
</dbReference>
<keyword evidence="11 14" id="KW-1133">Transmembrane helix</keyword>
<dbReference type="PROSITE" id="PS50109">
    <property type="entry name" value="HIS_KIN"/>
    <property type="match status" value="1"/>
</dbReference>
<evidence type="ECO:0000256" key="11">
    <source>
        <dbReference type="ARBA" id="ARBA00022989"/>
    </source>
</evidence>
<dbReference type="OrthoDB" id="14660at2"/>
<dbReference type="Gene3D" id="6.10.340.10">
    <property type="match status" value="1"/>
</dbReference>
<evidence type="ECO:0000256" key="9">
    <source>
        <dbReference type="ARBA" id="ARBA00022777"/>
    </source>
</evidence>
<dbReference type="Gene3D" id="3.30.565.10">
    <property type="entry name" value="Histidine kinase-like ATPase, C-terminal domain"/>
    <property type="match status" value="1"/>
</dbReference>
<evidence type="ECO:0000256" key="2">
    <source>
        <dbReference type="ARBA" id="ARBA00004651"/>
    </source>
</evidence>
<keyword evidence="12" id="KW-0902">Two-component regulatory system</keyword>
<dbReference type="InterPro" id="IPR003660">
    <property type="entry name" value="HAMP_dom"/>
</dbReference>
<dbReference type="PANTHER" id="PTHR45528:SF1">
    <property type="entry name" value="SENSOR HISTIDINE KINASE CPXA"/>
    <property type="match status" value="1"/>
</dbReference>
<dbReference type="CDD" id="cd06225">
    <property type="entry name" value="HAMP"/>
    <property type="match status" value="1"/>
</dbReference>
<dbReference type="InterPro" id="IPR003661">
    <property type="entry name" value="HisK_dim/P_dom"/>
</dbReference>
<dbReference type="Pfam" id="PF00512">
    <property type="entry name" value="HisKA"/>
    <property type="match status" value="1"/>
</dbReference>
<dbReference type="EC" id="2.7.13.3" evidence="3"/>
<evidence type="ECO:0000313" key="18">
    <source>
        <dbReference type="Proteomes" id="UP000028123"/>
    </source>
</evidence>
<dbReference type="RefSeq" id="WP_036678684.1">
    <property type="nucleotide sequence ID" value="NZ_JNVM01000006.1"/>
</dbReference>
<keyword evidence="4" id="KW-1003">Cell membrane</keyword>
<dbReference type="Pfam" id="PF00672">
    <property type="entry name" value="HAMP"/>
    <property type="match status" value="1"/>
</dbReference>
<comment type="catalytic activity">
    <reaction evidence="1">
        <text>ATP + protein L-histidine = ADP + protein N-phospho-L-histidine.</text>
        <dbReference type="EC" id="2.7.13.3"/>
    </reaction>
</comment>
<evidence type="ECO:0000256" key="5">
    <source>
        <dbReference type="ARBA" id="ARBA00022553"/>
    </source>
</evidence>
<keyword evidence="13 14" id="KW-0472">Membrane</keyword>
<evidence type="ECO:0000256" key="14">
    <source>
        <dbReference type="SAM" id="Phobius"/>
    </source>
</evidence>
<evidence type="ECO:0000256" key="6">
    <source>
        <dbReference type="ARBA" id="ARBA00022679"/>
    </source>
</evidence>
<dbReference type="SUPFAM" id="SSF47384">
    <property type="entry name" value="Homodimeric domain of signal transducing histidine kinase"/>
    <property type="match status" value="1"/>
</dbReference>
<evidence type="ECO:0000256" key="1">
    <source>
        <dbReference type="ARBA" id="ARBA00000085"/>
    </source>
</evidence>